<dbReference type="Proteomes" id="UP001238805">
    <property type="component" value="Chromosome"/>
</dbReference>
<evidence type="ECO:0000313" key="2">
    <source>
        <dbReference type="EMBL" id="WIM70310.1"/>
    </source>
</evidence>
<protein>
    <submittedName>
        <fullName evidence="2">Alpha/beta hydrolase family protein</fullName>
    </submittedName>
</protein>
<dbReference type="InterPro" id="IPR000801">
    <property type="entry name" value="Esterase-like"/>
</dbReference>
<dbReference type="RefSeq" id="WP_284874900.1">
    <property type="nucleotide sequence ID" value="NZ_CP126970.1"/>
</dbReference>
<dbReference type="PANTHER" id="PTHR48098:SF1">
    <property type="entry name" value="DIACYLGLYCEROL ACYLTRANSFERASE_MYCOLYLTRANSFERASE AG85A"/>
    <property type="match status" value="1"/>
</dbReference>
<dbReference type="EMBL" id="CP126970">
    <property type="protein sequence ID" value="WIM70310.1"/>
    <property type="molecule type" value="Genomic_DNA"/>
</dbReference>
<dbReference type="SUPFAM" id="SSF53474">
    <property type="entry name" value="alpha/beta-Hydrolases"/>
    <property type="match status" value="1"/>
</dbReference>
<name>A0ABY8VRX8_9CORY</name>
<feature type="chain" id="PRO_5045544588" evidence="1">
    <location>
        <begin position="32"/>
        <end position="387"/>
    </location>
</feature>
<keyword evidence="1" id="KW-0732">Signal</keyword>
<dbReference type="PANTHER" id="PTHR48098">
    <property type="entry name" value="ENTEROCHELIN ESTERASE-RELATED"/>
    <property type="match status" value="1"/>
</dbReference>
<dbReference type="Gene3D" id="3.40.50.1820">
    <property type="entry name" value="alpha/beta hydrolase"/>
    <property type="match status" value="1"/>
</dbReference>
<proteinExistence type="predicted"/>
<feature type="signal peptide" evidence="1">
    <location>
        <begin position="1"/>
        <end position="31"/>
    </location>
</feature>
<reference evidence="2 3" key="1">
    <citation type="submission" date="2023-05" db="EMBL/GenBank/DDBJ databases">
        <title>Corynebacterium suedekumii sp. nov. and Corynebacterium breve sp. nov. isolated from raw cow's milk.</title>
        <authorList>
            <person name="Baer M.K."/>
            <person name="Mehl L."/>
            <person name="Hellmuth R."/>
            <person name="Marke G."/>
            <person name="Lipski A."/>
        </authorList>
    </citation>
    <scope>NUCLEOTIDE SEQUENCE [LARGE SCALE GENOMIC DNA]</scope>
    <source>
        <strain evidence="2 3">LM112</strain>
    </source>
</reference>
<organism evidence="2 3">
    <name type="scientific">Corynebacterium suedekumii</name>
    <dbReference type="NCBI Taxonomy" id="3049801"/>
    <lineage>
        <taxon>Bacteria</taxon>
        <taxon>Bacillati</taxon>
        <taxon>Actinomycetota</taxon>
        <taxon>Actinomycetes</taxon>
        <taxon>Mycobacteriales</taxon>
        <taxon>Corynebacteriaceae</taxon>
        <taxon>Corynebacterium</taxon>
    </lineage>
</organism>
<dbReference type="InterPro" id="IPR050583">
    <property type="entry name" value="Mycobacterial_A85_antigen"/>
</dbReference>
<accession>A0ABY8VRX8</accession>
<evidence type="ECO:0000256" key="1">
    <source>
        <dbReference type="SAM" id="SignalP"/>
    </source>
</evidence>
<dbReference type="GO" id="GO:0016787">
    <property type="term" value="F:hydrolase activity"/>
    <property type="evidence" value="ECO:0007669"/>
    <property type="project" value="UniProtKB-KW"/>
</dbReference>
<gene>
    <name evidence="2" type="ORF">QP029_00065</name>
</gene>
<keyword evidence="3" id="KW-1185">Reference proteome</keyword>
<evidence type="ECO:0000313" key="3">
    <source>
        <dbReference type="Proteomes" id="UP001238805"/>
    </source>
</evidence>
<sequence length="387" mass="40945">MSRQSHLPLAPLAATALVPALAFGLAAPAAAQSLTGSALEQAVISSNADPGSSGDAIDATLTTLDALGSSEVPVSSAPGSSAAGSKLPVDRSIVTPAIVDKQVEGERLERWTVASPAMMRNVEVQIMGAADSNTPAPMLYLLDGVGAPRTSWWLSPGIAPEVFADENVTLVMPTQAQASMYADWQRNDPTLGRHQWETFITSELAPLLEAETELNFNGHRGIGGLSMGATGAIHIANQHPELFDAAFGLSGCYSTLDPLGRQNAHLTVTTRGGDLDNLYGPDGSDAWRYHDTVSDPSGLRDQRVYLSAATGAFAADDVANYADGDWFDMSSGAVLERSSLDCTRMLDDALGDAPGLRVDYSETGTHDWHTFNKQLPAAWEHIRPALF</sequence>
<dbReference type="Pfam" id="PF00756">
    <property type="entry name" value="Esterase"/>
    <property type="match status" value="1"/>
</dbReference>
<keyword evidence="2" id="KW-0378">Hydrolase</keyword>
<dbReference type="InterPro" id="IPR029058">
    <property type="entry name" value="AB_hydrolase_fold"/>
</dbReference>